<sequence>MRQVDFGIARIAHVMWEAELEELAGQQRKTVHLTSHMDCELGQWLHGEGLRELYHLSPLRQLVEVHERFHRSALHLLSIAASATPEQLDQGMRQVRTLSRDIVYIITEAELDYLEHKPLEDFSTHPFKTLIHRLFNIHLHDSGDAINRRVLEVSQARLMHLRWSRQLLKAFQHWGKDAALQSAESCFLGIWIREVGSRNRQHESLIRELEEQHQLFHQRAEETIRLLRRKNFRKSEEAYQAVVQLGREVLYLLTRIEMALLQSGEVAKPVNFLGH</sequence>
<dbReference type="Gene3D" id="1.20.120.30">
    <property type="entry name" value="Aspartate receptor, ligand-binding domain"/>
    <property type="match status" value="2"/>
</dbReference>
<protein>
    <recommendedName>
        <fullName evidence="2">Chemoreceptor zinc-binding domain-containing protein</fullName>
    </recommendedName>
</protein>
<feature type="coiled-coil region" evidence="1">
    <location>
        <begin position="192"/>
        <end position="219"/>
    </location>
</feature>
<dbReference type="InterPro" id="IPR025991">
    <property type="entry name" value="Chemoreceptor_zinc-bind_dom"/>
</dbReference>
<comment type="caution">
    <text evidence="3">The sequence shown here is derived from an EMBL/GenBank/DDBJ whole genome shotgun (WGS) entry which is preliminary data.</text>
</comment>
<feature type="domain" description="Chemoreceptor zinc-binding" evidence="2">
    <location>
        <begin position="13"/>
        <end position="73"/>
    </location>
</feature>
<dbReference type="Pfam" id="PF13682">
    <property type="entry name" value="CZB"/>
    <property type="match status" value="1"/>
</dbReference>
<accession>A0ABQ0CAG8</accession>
<reference evidence="3 4" key="1">
    <citation type="submission" date="2024-05" db="EMBL/GenBank/DDBJ databases">
        <authorList>
            <consortium name="Candidatus Magnetaquicoccaceae bacterium FCR-1 genome sequencing consortium"/>
            <person name="Shimoshige H."/>
            <person name="Shimamura S."/>
            <person name="Taoka A."/>
            <person name="Kobayashi H."/>
            <person name="Maekawa T."/>
        </authorList>
    </citation>
    <scope>NUCLEOTIDE SEQUENCE [LARGE SCALE GENOMIC DNA]</scope>
    <source>
        <strain evidence="3 4">FCR-1</strain>
    </source>
</reference>
<evidence type="ECO:0000259" key="2">
    <source>
        <dbReference type="Pfam" id="PF13682"/>
    </source>
</evidence>
<dbReference type="RefSeq" id="WP_420905573.1">
    <property type="nucleotide sequence ID" value="NZ_BAAFGK010000004.1"/>
</dbReference>
<proteinExistence type="predicted"/>
<gene>
    <name evidence="3" type="ORF">SIID45300_02221</name>
</gene>
<evidence type="ECO:0000313" key="3">
    <source>
        <dbReference type="EMBL" id="GAB0057887.1"/>
    </source>
</evidence>
<evidence type="ECO:0000256" key="1">
    <source>
        <dbReference type="SAM" id="Coils"/>
    </source>
</evidence>
<name>A0ABQ0CAG8_9PROT</name>
<dbReference type="Proteomes" id="UP001628193">
    <property type="component" value="Unassembled WGS sequence"/>
</dbReference>
<organism evidence="3 4">
    <name type="scientific">Candidatus Magnetaquiglobus chichijimensis</name>
    <dbReference type="NCBI Taxonomy" id="3141448"/>
    <lineage>
        <taxon>Bacteria</taxon>
        <taxon>Pseudomonadati</taxon>
        <taxon>Pseudomonadota</taxon>
        <taxon>Magnetococcia</taxon>
        <taxon>Magnetococcales</taxon>
        <taxon>Candidatus Magnetaquicoccaceae</taxon>
        <taxon>Candidatus Magnetaquiglobus</taxon>
    </lineage>
</organism>
<dbReference type="EMBL" id="BAAFGK010000004">
    <property type="protein sequence ID" value="GAB0057887.1"/>
    <property type="molecule type" value="Genomic_DNA"/>
</dbReference>
<keyword evidence="4" id="KW-1185">Reference proteome</keyword>
<evidence type="ECO:0000313" key="4">
    <source>
        <dbReference type="Proteomes" id="UP001628193"/>
    </source>
</evidence>
<keyword evidence="1" id="KW-0175">Coiled coil</keyword>
<reference evidence="3 4" key="2">
    <citation type="submission" date="2024-09" db="EMBL/GenBank/DDBJ databases">
        <title>Draft genome sequence of Candidatus Magnetaquicoccaceae bacterium FCR-1.</title>
        <authorList>
            <person name="Shimoshige H."/>
            <person name="Shimamura S."/>
            <person name="Taoka A."/>
            <person name="Kobayashi H."/>
            <person name="Maekawa T."/>
        </authorList>
    </citation>
    <scope>NUCLEOTIDE SEQUENCE [LARGE SCALE GENOMIC DNA]</scope>
    <source>
        <strain evidence="3 4">FCR-1</strain>
    </source>
</reference>